<feature type="domain" description="F-box" evidence="1">
    <location>
        <begin position="116"/>
        <end position="170"/>
    </location>
</feature>
<dbReference type="PROSITE" id="PS50181">
    <property type="entry name" value="FBOX"/>
    <property type="match status" value="1"/>
</dbReference>
<protein>
    <recommendedName>
        <fullName evidence="1">F-box domain-containing protein</fullName>
    </recommendedName>
</protein>
<dbReference type="InterPro" id="IPR036047">
    <property type="entry name" value="F-box-like_dom_sf"/>
</dbReference>
<dbReference type="Pfam" id="PF12937">
    <property type="entry name" value="F-box-like"/>
    <property type="match status" value="1"/>
</dbReference>
<dbReference type="SUPFAM" id="SSF52047">
    <property type="entry name" value="RNI-like"/>
    <property type="match status" value="1"/>
</dbReference>
<dbReference type="Proteomes" id="UP001219525">
    <property type="component" value="Unassembled WGS sequence"/>
</dbReference>
<evidence type="ECO:0000259" key="1">
    <source>
        <dbReference type="PROSITE" id="PS50181"/>
    </source>
</evidence>
<evidence type="ECO:0000313" key="3">
    <source>
        <dbReference type="Proteomes" id="UP001219525"/>
    </source>
</evidence>
<dbReference type="Gene3D" id="3.80.10.10">
    <property type="entry name" value="Ribonuclease Inhibitor"/>
    <property type="match status" value="1"/>
</dbReference>
<dbReference type="InterPro" id="IPR032675">
    <property type="entry name" value="LRR_dom_sf"/>
</dbReference>
<keyword evidence="3" id="KW-1185">Reference proteome</keyword>
<reference evidence="2" key="1">
    <citation type="submission" date="2023-03" db="EMBL/GenBank/DDBJ databases">
        <title>Massive genome expansion in bonnet fungi (Mycena s.s.) driven by repeated elements and novel gene families across ecological guilds.</title>
        <authorList>
            <consortium name="Lawrence Berkeley National Laboratory"/>
            <person name="Harder C.B."/>
            <person name="Miyauchi S."/>
            <person name="Viragh M."/>
            <person name="Kuo A."/>
            <person name="Thoen E."/>
            <person name="Andreopoulos B."/>
            <person name="Lu D."/>
            <person name="Skrede I."/>
            <person name="Drula E."/>
            <person name="Henrissat B."/>
            <person name="Morin E."/>
            <person name="Kohler A."/>
            <person name="Barry K."/>
            <person name="LaButti K."/>
            <person name="Morin E."/>
            <person name="Salamov A."/>
            <person name="Lipzen A."/>
            <person name="Mereny Z."/>
            <person name="Hegedus B."/>
            <person name="Baldrian P."/>
            <person name="Stursova M."/>
            <person name="Weitz H."/>
            <person name="Taylor A."/>
            <person name="Grigoriev I.V."/>
            <person name="Nagy L.G."/>
            <person name="Martin F."/>
            <person name="Kauserud H."/>
        </authorList>
    </citation>
    <scope>NUCLEOTIDE SEQUENCE</scope>
    <source>
        <strain evidence="2">9144</strain>
    </source>
</reference>
<dbReference type="SUPFAM" id="SSF81383">
    <property type="entry name" value="F-box domain"/>
    <property type="match status" value="1"/>
</dbReference>
<dbReference type="EMBL" id="JARJCW010000004">
    <property type="protein sequence ID" value="KAJ7225365.1"/>
    <property type="molecule type" value="Genomic_DNA"/>
</dbReference>
<name>A0AAD6YNZ2_9AGAR</name>
<evidence type="ECO:0000313" key="2">
    <source>
        <dbReference type="EMBL" id="KAJ7225365.1"/>
    </source>
</evidence>
<dbReference type="InterPro" id="IPR001810">
    <property type="entry name" value="F-box_dom"/>
</dbReference>
<proteinExistence type="predicted"/>
<accession>A0AAD6YNZ2</accession>
<dbReference type="AlphaFoldDB" id="A0AAD6YNZ2"/>
<gene>
    <name evidence="2" type="ORF">GGX14DRAFT_123122</name>
</gene>
<dbReference type="Gene3D" id="1.20.1280.50">
    <property type="match status" value="1"/>
</dbReference>
<organism evidence="2 3">
    <name type="scientific">Mycena pura</name>
    <dbReference type="NCBI Taxonomy" id="153505"/>
    <lineage>
        <taxon>Eukaryota</taxon>
        <taxon>Fungi</taxon>
        <taxon>Dikarya</taxon>
        <taxon>Basidiomycota</taxon>
        <taxon>Agaricomycotina</taxon>
        <taxon>Agaricomycetes</taxon>
        <taxon>Agaricomycetidae</taxon>
        <taxon>Agaricales</taxon>
        <taxon>Marasmiineae</taxon>
        <taxon>Mycenaceae</taxon>
        <taxon>Mycena</taxon>
    </lineage>
</organism>
<sequence length="572" mass="65580">MQSSIVAYLPPADQDFIARVDALRSAQVTATHSSPPRIPTAKEINDHFARVVSEWVPHVFTLDERQNARLECLRYLVIARRIEEVQRDIYPRRLPAEVEAQLTFARQSYWLRYFRIFRINELPTEILSNILRFVVWDSMKQPVDARLYVTWTCRRWREIALNDSTLWNAVWFRGGGARTDRAWAWFDRARLAPLDVRIDGDPTGDISDEESEGVVDLPDRPSMSAADIRQMLLRLLTKLSTIRMLIIVVDDWKSALAVLDLLRVYAPQGVPTLQRFELHRGGLKNEDRKSLTWPNVIPQPFLGGAVAPSLTYLSLNGVPIDWSRSILENLTTFDIRRLPSTHSPDVSRFREILMNCPRLQKLSLDGAGPKFDEQCLMDEPILPIELPHLRTLVVADFTLQYAMYLFSQFNAPNVNDLTLMNLCGEDYLPLFLQLTSAFPKVKLLTAYSIQFDPEGQASMRRWLDSMPNLAYLRIANVANRFFGLFFRETEANLNPVAPRLAVVDCQSVDPSILVQWVNDRHRLGTPLQKVYISEELGDRLEPTHIQTLTSLCTLAKLPRGATTPEEQTLSHF</sequence>
<comment type="caution">
    <text evidence="2">The sequence shown here is derived from an EMBL/GenBank/DDBJ whole genome shotgun (WGS) entry which is preliminary data.</text>
</comment>